<dbReference type="InterPro" id="IPR034466">
    <property type="entry name" value="Methyltransferase_Class_B"/>
</dbReference>
<keyword evidence="3" id="KW-0479">Metal-binding</keyword>
<dbReference type="SMART" id="SM00729">
    <property type="entry name" value="Elp3"/>
    <property type="match status" value="1"/>
</dbReference>
<comment type="cofactor">
    <cofactor evidence="1">
        <name>[4Fe-4S] cluster</name>
        <dbReference type="ChEBI" id="CHEBI:49883"/>
    </cofactor>
</comment>
<dbReference type="SFLD" id="SFLDG01082">
    <property type="entry name" value="B12-binding_domain_containing"/>
    <property type="match status" value="1"/>
</dbReference>
<dbReference type="Pfam" id="PF02310">
    <property type="entry name" value="B12-binding"/>
    <property type="match status" value="1"/>
</dbReference>
<sequence length="604" mass="70116">MCIKRKADKKAGVFPIRKAGFPAVREKRGRNVKKILLAALNAKYIHSNLALRYLSKFQDNEKHHHIVTMEFTINQRVDFIAEEIFRQKPDVVLFSCYIWNVEELKEICPILKKILPDCVIGFGGPEVSYDSKDFLRQNPAVDLVMRGEGEQVFTELLDWFDGGGPKDLEEIRGLTFRQGERILSTPPQPPLDLALLPFPYAPDLSDMENQIIYYETSRGCPYQCGYCLSSVEQGVRFVPLEKALPDLQKFLDAKVRQVKFIDRTFNCKKSHAMAIWSYLHEHDNGITNFHFEITADLLDQETIDFLKRVRRGLFQFEIGVQTTNPRTMEAIRRNVDFEVLSERVRQIKAGENIHQHLDLIAGLPFEDYASFGRSFNDVYALAPEQLQLGFLKLLKGSMLHQKREEYGIITHDTAPYEVLETDALPFVDTLRLKYVEEMVETYYNSGRFLHSLEYLVPLFESPFAFYEALAEKWVAEKKHYISLSKFALCDFLWDFSMKKEETDAEELRERMRFDFMLHERPNRLPDCLKTEADYQWREKILSFYGSKEKMEKYLPHYAGGKKQAAGQTHLAVMNEKTAVLFDYGRKDLLGNAAVQILPIEVLEG</sequence>
<proteinExistence type="predicted"/>
<name>A0ABS2G7M6_9FIRM</name>
<evidence type="ECO:0000259" key="6">
    <source>
        <dbReference type="PROSITE" id="PS51332"/>
    </source>
</evidence>
<dbReference type="InterPro" id="IPR023404">
    <property type="entry name" value="rSAM_horseshoe"/>
</dbReference>
<dbReference type="InterPro" id="IPR025288">
    <property type="entry name" value="DUF4080"/>
</dbReference>
<evidence type="ECO:0000256" key="1">
    <source>
        <dbReference type="ARBA" id="ARBA00001966"/>
    </source>
</evidence>
<dbReference type="PANTHER" id="PTHR43409:SF16">
    <property type="entry name" value="SLR0320 PROTEIN"/>
    <property type="match status" value="1"/>
</dbReference>
<dbReference type="SUPFAM" id="SSF102114">
    <property type="entry name" value="Radical SAM enzymes"/>
    <property type="match status" value="1"/>
</dbReference>
<reference evidence="7 8" key="1">
    <citation type="journal article" date="2021" name="Sci. Rep.">
        <title>The distribution of antibiotic resistance genes in chicken gut microbiota commensals.</title>
        <authorList>
            <person name="Juricova H."/>
            <person name="Matiasovicova J."/>
            <person name="Kubasova T."/>
            <person name="Cejkova D."/>
            <person name="Rychlik I."/>
        </authorList>
    </citation>
    <scope>NUCLEOTIDE SEQUENCE [LARGE SCALE GENOMIC DNA]</scope>
    <source>
        <strain evidence="7 8">An431b</strain>
    </source>
</reference>
<evidence type="ECO:0000256" key="2">
    <source>
        <dbReference type="ARBA" id="ARBA00022691"/>
    </source>
</evidence>
<keyword evidence="2" id="KW-0949">S-adenosyl-L-methionine</keyword>
<dbReference type="SFLD" id="SFLDS00029">
    <property type="entry name" value="Radical_SAM"/>
    <property type="match status" value="1"/>
</dbReference>
<comment type="caution">
    <text evidence="7">The sequence shown here is derived from an EMBL/GenBank/DDBJ whole genome shotgun (WGS) entry which is preliminary data.</text>
</comment>
<dbReference type="Pfam" id="PF13311">
    <property type="entry name" value="DUF4080"/>
    <property type="match status" value="1"/>
</dbReference>
<dbReference type="Gene3D" id="3.80.30.20">
    <property type="entry name" value="tm_1862 like domain"/>
    <property type="match status" value="1"/>
</dbReference>
<organism evidence="7 8">
    <name type="scientific">Anaerotignum lactatifermentans</name>
    <dbReference type="NCBI Taxonomy" id="160404"/>
    <lineage>
        <taxon>Bacteria</taxon>
        <taxon>Bacillati</taxon>
        <taxon>Bacillota</taxon>
        <taxon>Clostridia</taxon>
        <taxon>Lachnospirales</taxon>
        <taxon>Anaerotignaceae</taxon>
        <taxon>Anaerotignum</taxon>
    </lineage>
</organism>
<dbReference type="Gene3D" id="3.40.50.280">
    <property type="entry name" value="Cobalamin-binding domain"/>
    <property type="match status" value="1"/>
</dbReference>
<dbReference type="InterPro" id="IPR007197">
    <property type="entry name" value="rSAM"/>
</dbReference>
<evidence type="ECO:0000256" key="4">
    <source>
        <dbReference type="ARBA" id="ARBA00023004"/>
    </source>
</evidence>
<dbReference type="InterPro" id="IPR036724">
    <property type="entry name" value="Cobalamin-bd_sf"/>
</dbReference>
<evidence type="ECO:0000256" key="5">
    <source>
        <dbReference type="ARBA" id="ARBA00023014"/>
    </source>
</evidence>
<dbReference type="SFLD" id="SFLDG01123">
    <property type="entry name" value="methyltransferase_(Class_B)"/>
    <property type="match status" value="1"/>
</dbReference>
<dbReference type="PROSITE" id="PS51332">
    <property type="entry name" value="B12_BINDING"/>
    <property type="match status" value="1"/>
</dbReference>
<dbReference type="Pfam" id="PF04055">
    <property type="entry name" value="Radical_SAM"/>
    <property type="match status" value="1"/>
</dbReference>
<accession>A0ABS2G7M6</accession>
<keyword evidence="4" id="KW-0408">Iron</keyword>
<dbReference type="SUPFAM" id="SSF52242">
    <property type="entry name" value="Cobalamin (vitamin B12)-binding domain"/>
    <property type="match status" value="1"/>
</dbReference>
<dbReference type="InterPro" id="IPR006638">
    <property type="entry name" value="Elp3/MiaA/NifB-like_rSAM"/>
</dbReference>
<evidence type="ECO:0000313" key="8">
    <source>
        <dbReference type="Proteomes" id="UP000729290"/>
    </source>
</evidence>
<dbReference type="Proteomes" id="UP000729290">
    <property type="component" value="Unassembled WGS sequence"/>
</dbReference>
<dbReference type="InterPro" id="IPR051198">
    <property type="entry name" value="BchE-like"/>
</dbReference>
<dbReference type="InterPro" id="IPR058240">
    <property type="entry name" value="rSAM_sf"/>
</dbReference>
<evidence type="ECO:0000256" key="3">
    <source>
        <dbReference type="ARBA" id="ARBA00022723"/>
    </source>
</evidence>
<feature type="domain" description="B12-binding" evidence="6">
    <location>
        <begin position="33"/>
        <end position="167"/>
    </location>
</feature>
<dbReference type="PANTHER" id="PTHR43409">
    <property type="entry name" value="ANAEROBIC MAGNESIUM-PROTOPORPHYRIN IX MONOMETHYL ESTER CYCLASE-RELATED"/>
    <property type="match status" value="1"/>
</dbReference>
<keyword evidence="8" id="KW-1185">Reference proteome</keyword>
<dbReference type="CDD" id="cd01335">
    <property type="entry name" value="Radical_SAM"/>
    <property type="match status" value="1"/>
</dbReference>
<dbReference type="CDD" id="cd02068">
    <property type="entry name" value="radical_SAM_B12_BD"/>
    <property type="match status" value="1"/>
</dbReference>
<dbReference type="EMBL" id="JACSNV010000005">
    <property type="protein sequence ID" value="MBM6877476.1"/>
    <property type="molecule type" value="Genomic_DNA"/>
</dbReference>
<keyword evidence="5" id="KW-0411">Iron-sulfur</keyword>
<evidence type="ECO:0000313" key="7">
    <source>
        <dbReference type="EMBL" id="MBM6877476.1"/>
    </source>
</evidence>
<protein>
    <submittedName>
        <fullName evidence="7">B12-binding domain-containing radical SAM protein</fullName>
    </submittedName>
</protein>
<gene>
    <name evidence="7" type="ORF">H9X83_04820</name>
</gene>
<dbReference type="InterPro" id="IPR006158">
    <property type="entry name" value="Cobalamin-bd"/>
</dbReference>